<keyword evidence="1" id="KW-0732">Signal</keyword>
<feature type="chain" id="PRO_5034103059" evidence="1">
    <location>
        <begin position="29"/>
        <end position="520"/>
    </location>
</feature>
<keyword evidence="2" id="KW-0503">Monooxygenase</keyword>
<dbReference type="OrthoDB" id="3945550at2759"/>
<dbReference type="GO" id="GO:0004497">
    <property type="term" value="F:monooxygenase activity"/>
    <property type="evidence" value="ECO:0007669"/>
    <property type="project" value="UniProtKB-KW"/>
</dbReference>
<organism evidence="2 3">
    <name type="scientific">Fusarium albosuccineum</name>
    <dbReference type="NCBI Taxonomy" id="1237068"/>
    <lineage>
        <taxon>Eukaryota</taxon>
        <taxon>Fungi</taxon>
        <taxon>Dikarya</taxon>
        <taxon>Ascomycota</taxon>
        <taxon>Pezizomycotina</taxon>
        <taxon>Sordariomycetes</taxon>
        <taxon>Hypocreomycetidae</taxon>
        <taxon>Hypocreales</taxon>
        <taxon>Nectriaceae</taxon>
        <taxon>Fusarium</taxon>
        <taxon>Fusarium decemcellulare species complex</taxon>
    </lineage>
</organism>
<name>A0A8H4LHF8_9HYPO</name>
<dbReference type="InterPro" id="IPR032675">
    <property type="entry name" value="LRR_dom_sf"/>
</dbReference>
<gene>
    <name evidence="2" type="ORF">FALBO_5567</name>
</gene>
<reference evidence="2 3" key="1">
    <citation type="submission" date="2020-01" db="EMBL/GenBank/DDBJ databases">
        <title>Identification and distribution of gene clusters putatively required for synthesis of sphingolipid metabolism inhibitors in phylogenetically diverse species of the filamentous fungus Fusarium.</title>
        <authorList>
            <person name="Kim H.-S."/>
            <person name="Busman M."/>
            <person name="Brown D.W."/>
            <person name="Divon H."/>
            <person name="Uhlig S."/>
            <person name="Proctor R.H."/>
        </authorList>
    </citation>
    <scope>NUCLEOTIDE SEQUENCE [LARGE SCALE GENOMIC DNA]</scope>
    <source>
        <strain evidence="2 3">NRRL 20459</strain>
    </source>
</reference>
<feature type="signal peptide" evidence="1">
    <location>
        <begin position="1"/>
        <end position="28"/>
    </location>
</feature>
<accession>A0A8H4LHF8</accession>
<dbReference type="EMBL" id="JAADYS010000728">
    <property type="protein sequence ID" value="KAF4467559.1"/>
    <property type="molecule type" value="Genomic_DNA"/>
</dbReference>
<evidence type="ECO:0000313" key="2">
    <source>
        <dbReference type="EMBL" id="KAF4467559.1"/>
    </source>
</evidence>
<dbReference type="AlphaFoldDB" id="A0A8H4LHF8"/>
<protein>
    <submittedName>
        <fullName evidence="2">Cytochrome p450 monooxygenase</fullName>
    </submittedName>
</protein>
<proteinExistence type="predicted"/>
<sequence>MDHITISKPSKTLTLFLILALTFPPAIAGGYSRYDRSEPQWVPGDPCPTSIKAVIPGNGPFGTHNAVHDAMRTCTNISELDIYTSFLGCTDMPERWNLPFALDGSDRYRSATRKLTLESYEFDQVEWYSITPPRPHWSRGDGSWPVSNSSNSVVVWATDLFYRARWHFDLWRYRISLADLTSWPMWWHFGISDKWYQWRNLPVEQRYRDNMDLWLRVMDFSQVHNLSIKPGDIKPKGDAFLYRLPAALTNLRSLKVDGRWVDWRKELEMWEAAPGPLPKNRLSSPRPPRARDFILALPPLTNLTWTDSETYAPDVFDPVIQHHGPSLRKLEWINTESEYNQRPTLSVDQLERLGEWAPGLEDLTIDLNKESKDWPNEKLKALAKGLTNLKNLTIYLNLGNGDGGKNMSIVSQEISPSGETLLAVPLLTPDAASDMFQLLHESQDGNRLETVTLKEGNWMNEFGESYDPSWMDGVRVWVTCSIFNADGERVDDKPWCRAWYHDNYERIKSGAKLSYWEMDP</sequence>
<dbReference type="Gene3D" id="3.80.10.10">
    <property type="entry name" value="Ribonuclease Inhibitor"/>
    <property type="match status" value="1"/>
</dbReference>
<comment type="caution">
    <text evidence="2">The sequence shown here is derived from an EMBL/GenBank/DDBJ whole genome shotgun (WGS) entry which is preliminary data.</text>
</comment>
<evidence type="ECO:0000313" key="3">
    <source>
        <dbReference type="Proteomes" id="UP000554235"/>
    </source>
</evidence>
<keyword evidence="2" id="KW-0560">Oxidoreductase</keyword>
<evidence type="ECO:0000256" key="1">
    <source>
        <dbReference type="SAM" id="SignalP"/>
    </source>
</evidence>
<keyword evidence="3" id="KW-1185">Reference proteome</keyword>
<dbReference type="Proteomes" id="UP000554235">
    <property type="component" value="Unassembled WGS sequence"/>
</dbReference>